<keyword evidence="6" id="KW-0804">Transcription</keyword>
<feature type="compositionally biased region" description="Polar residues" evidence="9">
    <location>
        <begin position="217"/>
        <end position="246"/>
    </location>
</feature>
<dbReference type="CDD" id="cd17582">
    <property type="entry name" value="psREC_PRR"/>
    <property type="match status" value="1"/>
</dbReference>
<evidence type="ECO:0000259" key="10">
    <source>
        <dbReference type="PROSITE" id="PS50110"/>
    </source>
</evidence>
<dbReference type="GO" id="GO:0010017">
    <property type="term" value="P:red or far-red light signaling pathway"/>
    <property type="evidence" value="ECO:0007669"/>
    <property type="project" value="UniProtKB-ARBA"/>
</dbReference>
<dbReference type="PANTHER" id="PTHR43874">
    <property type="entry name" value="TWO-COMPONENT RESPONSE REGULATOR"/>
    <property type="match status" value="1"/>
</dbReference>
<keyword evidence="5" id="KW-0090">Biological rhythms</keyword>
<dbReference type="PROSITE" id="PS50110">
    <property type="entry name" value="RESPONSE_REGULATORY"/>
    <property type="match status" value="1"/>
</dbReference>
<evidence type="ECO:0000256" key="2">
    <source>
        <dbReference type="ARBA" id="ARBA00010330"/>
    </source>
</evidence>
<dbReference type="GO" id="GO:0005634">
    <property type="term" value="C:nucleus"/>
    <property type="evidence" value="ECO:0007669"/>
    <property type="project" value="UniProtKB-SubCell"/>
</dbReference>
<dbReference type="SMART" id="SM00448">
    <property type="entry name" value="REC"/>
    <property type="match status" value="1"/>
</dbReference>
<organism evidence="11">
    <name type="scientific">Fagus sylvatica</name>
    <name type="common">Beechnut</name>
    <dbReference type="NCBI Taxonomy" id="28930"/>
    <lineage>
        <taxon>Eukaryota</taxon>
        <taxon>Viridiplantae</taxon>
        <taxon>Streptophyta</taxon>
        <taxon>Embryophyta</taxon>
        <taxon>Tracheophyta</taxon>
        <taxon>Spermatophyta</taxon>
        <taxon>Magnoliopsida</taxon>
        <taxon>eudicotyledons</taxon>
        <taxon>Gunneridae</taxon>
        <taxon>Pentapetalae</taxon>
        <taxon>rosids</taxon>
        <taxon>fabids</taxon>
        <taxon>Fagales</taxon>
        <taxon>Fagaceae</taxon>
        <taxon>Fagus</taxon>
    </lineage>
</organism>
<keyword evidence="7" id="KW-0539">Nucleus</keyword>
<name>A0A2N9EF03_FAGSY</name>
<protein>
    <recommendedName>
        <fullName evidence="10">Response regulatory domain-containing protein</fullName>
    </recommendedName>
</protein>
<dbReference type="GO" id="GO:0045892">
    <property type="term" value="P:negative regulation of DNA-templated transcription"/>
    <property type="evidence" value="ECO:0007669"/>
    <property type="project" value="UniProtKB-ARBA"/>
</dbReference>
<evidence type="ECO:0000256" key="9">
    <source>
        <dbReference type="SAM" id="MobiDB-lite"/>
    </source>
</evidence>
<dbReference type="EMBL" id="OIVN01000047">
    <property type="protein sequence ID" value="SPC73250.1"/>
    <property type="molecule type" value="Genomic_DNA"/>
</dbReference>
<keyword evidence="3" id="KW-0902">Two-component regulatory system</keyword>
<dbReference type="Gene3D" id="3.40.50.2300">
    <property type="match status" value="1"/>
</dbReference>
<dbReference type="InterPro" id="IPR045279">
    <property type="entry name" value="ARR-like"/>
</dbReference>
<evidence type="ECO:0000256" key="8">
    <source>
        <dbReference type="PROSITE-ProRule" id="PRU00169"/>
    </source>
</evidence>
<comment type="subcellular location">
    <subcellularLocation>
        <location evidence="1">Nucleus</location>
    </subcellularLocation>
</comment>
<dbReference type="GO" id="GO:0007623">
    <property type="term" value="P:circadian rhythm"/>
    <property type="evidence" value="ECO:0007669"/>
    <property type="project" value="UniProtKB-ARBA"/>
</dbReference>
<comment type="caution">
    <text evidence="8">Lacks conserved residue(s) required for the propagation of feature annotation.</text>
</comment>
<evidence type="ECO:0000256" key="6">
    <source>
        <dbReference type="ARBA" id="ARBA00023163"/>
    </source>
</evidence>
<accession>A0A2N9EF03</accession>
<dbReference type="AlphaFoldDB" id="A0A2N9EF03"/>
<dbReference type="GO" id="GO:0009736">
    <property type="term" value="P:cytokinin-activated signaling pathway"/>
    <property type="evidence" value="ECO:0007669"/>
    <property type="project" value="InterPro"/>
</dbReference>
<evidence type="ECO:0000256" key="4">
    <source>
        <dbReference type="ARBA" id="ARBA00023015"/>
    </source>
</evidence>
<dbReference type="SUPFAM" id="SSF52172">
    <property type="entry name" value="CheY-like"/>
    <property type="match status" value="1"/>
</dbReference>
<keyword evidence="4" id="KW-0805">Transcription regulation</keyword>
<gene>
    <name evidence="11" type="ORF">FSB_LOCUS1132</name>
</gene>
<dbReference type="GO" id="GO:0000160">
    <property type="term" value="P:phosphorelay signal transduction system"/>
    <property type="evidence" value="ECO:0007669"/>
    <property type="project" value="UniProtKB-KW"/>
</dbReference>
<comment type="similarity">
    <text evidence="2">Belongs to the ARR-like family.</text>
</comment>
<evidence type="ECO:0000256" key="3">
    <source>
        <dbReference type="ARBA" id="ARBA00023012"/>
    </source>
</evidence>
<dbReference type="InterPro" id="IPR011006">
    <property type="entry name" value="CheY-like_superfamily"/>
</dbReference>
<sequence length="272" mass="30455">MNNKRPRTIGMTELEHHMQDERKEIRDGIMGEGHGLSEEGESQINEDVEDYDDRQMEAVQDKAHAQVVLQSSQQQPQRPLVHWERFLPLRSLKVLLVENDDSTRHVVSALLRNCGYEVTAVENGLQAWKILEDYTTHVDLVLTEVVMPSLSGIGLLCKIMSHKTCKNIPVIMMSSYDSMNTVFKCLSKGAVDFLAKPIRKNELKNLWQHVWRKCHSCSGSGSESAIHTQNSTKSKSGDESYNTTGSNDEDDIGSIGLNLRDGSDDGSGTQVL</sequence>
<dbReference type="Pfam" id="PF00072">
    <property type="entry name" value="Response_reg"/>
    <property type="match status" value="1"/>
</dbReference>
<dbReference type="PANTHER" id="PTHR43874:SF117">
    <property type="entry name" value="TWO-COMPONENT RESPONSE REGULATOR-LIKE APRR3"/>
    <property type="match status" value="1"/>
</dbReference>
<evidence type="ECO:0000313" key="11">
    <source>
        <dbReference type="EMBL" id="SPC73250.1"/>
    </source>
</evidence>
<evidence type="ECO:0000256" key="7">
    <source>
        <dbReference type="ARBA" id="ARBA00023242"/>
    </source>
</evidence>
<reference evidence="11" key="1">
    <citation type="submission" date="2018-02" db="EMBL/GenBank/DDBJ databases">
        <authorList>
            <person name="Cohen D.B."/>
            <person name="Kent A.D."/>
        </authorList>
    </citation>
    <scope>NUCLEOTIDE SEQUENCE</scope>
</reference>
<dbReference type="InterPro" id="IPR001789">
    <property type="entry name" value="Sig_transdc_resp-reg_receiver"/>
</dbReference>
<feature type="domain" description="Response regulatory" evidence="10">
    <location>
        <begin position="93"/>
        <end position="211"/>
    </location>
</feature>
<dbReference type="FunFam" id="3.40.50.2300:FF:000214">
    <property type="entry name" value="Two-component response regulator-like PRR37"/>
    <property type="match status" value="1"/>
</dbReference>
<evidence type="ECO:0000256" key="5">
    <source>
        <dbReference type="ARBA" id="ARBA00023108"/>
    </source>
</evidence>
<proteinExistence type="inferred from homology"/>
<evidence type="ECO:0000256" key="1">
    <source>
        <dbReference type="ARBA" id="ARBA00004123"/>
    </source>
</evidence>
<feature type="region of interest" description="Disordered" evidence="9">
    <location>
        <begin position="217"/>
        <end position="272"/>
    </location>
</feature>